<evidence type="ECO:0000313" key="13">
    <source>
        <dbReference type="Proteomes" id="UP000308267"/>
    </source>
</evidence>
<keyword evidence="3 11" id="KW-0328">Glycosyltransferase</keyword>
<keyword evidence="6" id="KW-0735">Signal-anchor</keyword>
<protein>
    <recommendedName>
        <fullName evidence="11">Hexosyltransferase</fullName>
        <ecNumber evidence="11">2.4.1.-</ecNumber>
    </recommendedName>
</protein>
<accession>A0A4S2MCG5</accession>
<dbReference type="Gene3D" id="3.90.550.50">
    <property type="match status" value="1"/>
</dbReference>
<evidence type="ECO:0000256" key="10">
    <source>
        <dbReference type="ARBA" id="ARBA00023180"/>
    </source>
</evidence>
<dbReference type="EC" id="2.4.1.-" evidence="11"/>
<keyword evidence="13" id="KW-1185">Reference proteome</keyword>
<sequence>MRLIFTAVAFQLATTLFIILWLSTLSHGNKSKLSKSVDLYDRSQQKRMDALKLKPNEVIRWKALTELDGAKYYGPGAFIVKNCSNGTFVSLETPVSTIRKYTFFGTELFNYMQNKDVVEKICQFKQRRSILNDAPEWQDYKLLINQPKVCSNRETARVDLLLLIKSAHNHVVERNAIRGLWANSSCWAGRTVRHVFLLGSTDNATWNQRVAREAGRFADVIQQDFHDDYYNNTLKVLFGLQWTLSFCPEAQWILFVDDDMFVNPRNVLALLKNLDLRFYRWLLFGNQRTFPPVTRENSKWAIDEDAYPYDYYPSYVSGATILVGSKLALDLYIGSRFTRMIPFDDAFFGLVLNALLLIPVHLGGVYVDDYSELNKLSRSRQFTLHGVSSPLRQRRLWIQMKISEMCDPQKKQVQQTGKRRQPCNRQQFMTLTAS</sequence>
<comment type="caution">
    <text evidence="12">The sequence shown here is derived from an EMBL/GenBank/DDBJ whole genome shotgun (WGS) entry which is preliminary data.</text>
</comment>
<keyword evidence="4" id="KW-0808">Transferase</keyword>
<dbReference type="Proteomes" id="UP000308267">
    <property type="component" value="Unassembled WGS sequence"/>
</dbReference>
<evidence type="ECO:0000256" key="7">
    <source>
        <dbReference type="ARBA" id="ARBA00022989"/>
    </source>
</evidence>
<evidence type="ECO:0000256" key="3">
    <source>
        <dbReference type="ARBA" id="ARBA00022676"/>
    </source>
</evidence>
<name>A0A4S2MCG5_OPIFE</name>
<evidence type="ECO:0000256" key="2">
    <source>
        <dbReference type="ARBA" id="ARBA00008661"/>
    </source>
</evidence>
<gene>
    <name evidence="12" type="ORF">CRM22_001019</name>
</gene>
<dbReference type="PANTHER" id="PTHR11214">
    <property type="entry name" value="BETA-1,3-N-ACETYLGLUCOSAMINYLTRANSFERASE"/>
    <property type="match status" value="1"/>
</dbReference>
<evidence type="ECO:0000256" key="5">
    <source>
        <dbReference type="ARBA" id="ARBA00022692"/>
    </source>
</evidence>
<evidence type="ECO:0000256" key="8">
    <source>
        <dbReference type="ARBA" id="ARBA00023034"/>
    </source>
</evidence>
<keyword evidence="9" id="KW-0472">Membrane</keyword>
<dbReference type="Pfam" id="PF01762">
    <property type="entry name" value="Galactosyl_T"/>
    <property type="match status" value="1"/>
</dbReference>
<reference evidence="12 13" key="1">
    <citation type="journal article" date="2019" name="BMC Genomics">
        <title>New insights from Opisthorchis felineus genome: update on genomics of the epidemiologically important liver flukes.</title>
        <authorList>
            <person name="Ershov N.I."/>
            <person name="Mordvinov V.A."/>
            <person name="Prokhortchouk E.B."/>
            <person name="Pakharukova M.Y."/>
            <person name="Gunbin K.V."/>
            <person name="Ustyantsev K."/>
            <person name="Genaev M.A."/>
            <person name="Blinov A.G."/>
            <person name="Mazur A."/>
            <person name="Boulygina E."/>
            <person name="Tsygankova S."/>
            <person name="Khrameeva E."/>
            <person name="Chekanov N."/>
            <person name="Fan G."/>
            <person name="Xiao A."/>
            <person name="Zhang H."/>
            <person name="Xu X."/>
            <person name="Yang H."/>
            <person name="Solovyev V."/>
            <person name="Lee S.M."/>
            <person name="Liu X."/>
            <person name="Afonnikov D.A."/>
            <person name="Skryabin K.G."/>
        </authorList>
    </citation>
    <scope>NUCLEOTIDE SEQUENCE [LARGE SCALE GENOMIC DNA]</scope>
    <source>
        <strain evidence="12">AK-0245</strain>
        <tissue evidence="12">Whole organism</tissue>
    </source>
</reference>
<dbReference type="GO" id="GO:0008194">
    <property type="term" value="F:UDP-glycosyltransferase activity"/>
    <property type="evidence" value="ECO:0007669"/>
    <property type="project" value="TreeGrafter"/>
</dbReference>
<evidence type="ECO:0000256" key="9">
    <source>
        <dbReference type="ARBA" id="ARBA00023136"/>
    </source>
</evidence>
<dbReference type="GO" id="GO:0016758">
    <property type="term" value="F:hexosyltransferase activity"/>
    <property type="evidence" value="ECO:0007669"/>
    <property type="project" value="InterPro"/>
</dbReference>
<dbReference type="EMBL" id="SJOL01001962">
    <property type="protein sequence ID" value="TGZ74291.1"/>
    <property type="molecule type" value="Genomic_DNA"/>
</dbReference>
<dbReference type="InterPro" id="IPR002659">
    <property type="entry name" value="Glyco_trans_31"/>
</dbReference>
<dbReference type="AlphaFoldDB" id="A0A4S2MCG5"/>
<keyword evidence="5" id="KW-0812">Transmembrane</keyword>
<dbReference type="FunFam" id="3.90.550.50:FF:000001">
    <property type="entry name" value="Hexosyltransferase"/>
    <property type="match status" value="1"/>
</dbReference>
<comment type="subcellular location">
    <subcellularLocation>
        <location evidence="1 11">Golgi apparatus membrane</location>
        <topology evidence="1 11">Single-pass type II membrane protein</topology>
    </subcellularLocation>
</comment>
<keyword evidence="8 11" id="KW-0333">Golgi apparatus</keyword>
<dbReference type="OrthoDB" id="115198at2759"/>
<evidence type="ECO:0000256" key="1">
    <source>
        <dbReference type="ARBA" id="ARBA00004323"/>
    </source>
</evidence>
<keyword evidence="7" id="KW-1133">Transmembrane helix</keyword>
<evidence type="ECO:0000256" key="11">
    <source>
        <dbReference type="RuleBase" id="RU363063"/>
    </source>
</evidence>
<evidence type="ECO:0000313" key="12">
    <source>
        <dbReference type="EMBL" id="TGZ74291.1"/>
    </source>
</evidence>
<evidence type="ECO:0000256" key="4">
    <source>
        <dbReference type="ARBA" id="ARBA00022679"/>
    </source>
</evidence>
<dbReference type="GO" id="GO:0006493">
    <property type="term" value="P:protein O-linked glycosylation"/>
    <property type="evidence" value="ECO:0007669"/>
    <property type="project" value="TreeGrafter"/>
</dbReference>
<dbReference type="GO" id="GO:0000139">
    <property type="term" value="C:Golgi membrane"/>
    <property type="evidence" value="ECO:0007669"/>
    <property type="project" value="UniProtKB-SubCell"/>
</dbReference>
<dbReference type="STRING" id="147828.A0A4S2MCG5"/>
<proteinExistence type="inferred from homology"/>
<dbReference type="PANTHER" id="PTHR11214:SF349">
    <property type="entry name" value="BETA-1,3-GALACTOSYLTRANSFERASE BRN"/>
    <property type="match status" value="1"/>
</dbReference>
<organism evidence="12 13">
    <name type="scientific">Opisthorchis felineus</name>
    <dbReference type="NCBI Taxonomy" id="147828"/>
    <lineage>
        <taxon>Eukaryota</taxon>
        <taxon>Metazoa</taxon>
        <taxon>Spiralia</taxon>
        <taxon>Lophotrochozoa</taxon>
        <taxon>Platyhelminthes</taxon>
        <taxon>Trematoda</taxon>
        <taxon>Digenea</taxon>
        <taxon>Opisthorchiida</taxon>
        <taxon>Opisthorchiata</taxon>
        <taxon>Opisthorchiidae</taxon>
        <taxon>Opisthorchis</taxon>
    </lineage>
</organism>
<keyword evidence="10" id="KW-0325">Glycoprotein</keyword>
<comment type="similarity">
    <text evidence="2 11">Belongs to the glycosyltransferase 31 family.</text>
</comment>
<evidence type="ECO:0000256" key="6">
    <source>
        <dbReference type="ARBA" id="ARBA00022968"/>
    </source>
</evidence>